<organism evidence="4 5">
    <name type="scientific">Quercus suber</name>
    <name type="common">Cork oak</name>
    <dbReference type="NCBI Taxonomy" id="58331"/>
    <lineage>
        <taxon>Eukaryota</taxon>
        <taxon>Viridiplantae</taxon>
        <taxon>Streptophyta</taxon>
        <taxon>Embryophyta</taxon>
        <taxon>Tracheophyta</taxon>
        <taxon>Spermatophyta</taxon>
        <taxon>Magnoliopsida</taxon>
        <taxon>eudicotyledons</taxon>
        <taxon>Gunneridae</taxon>
        <taxon>Pentapetalae</taxon>
        <taxon>rosids</taxon>
        <taxon>fabids</taxon>
        <taxon>Fagales</taxon>
        <taxon>Fagaceae</taxon>
        <taxon>Quercus</taxon>
    </lineage>
</organism>
<dbReference type="Pfam" id="PF20160">
    <property type="entry name" value="C-JID"/>
    <property type="match status" value="1"/>
</dbReference>
<dbReference type="InterPro" id="IPR045344">
    <property type="entry name" value="C-JID"/>
</dbReference>
<dbReference type="EMBL" id="PKMF04002338">
    <property type="protein sequence ID" value="KAK7809568.1"/>
    <property type="molecule type" value="Genomic_DNA"/>
</dbReference>
<feature type="non-terminal residue" evidence="4">
    <location>
        <position position="1"/>
    </location>
</feature>
<dbReference type="Proteomes" id="UP000237347">
    <property type="component" value="Unassembled WGS sequence"/>
</dbReference>
<evidence type="ECO:0000313" key="4">
    <source>
        <dbReference type="EMBL" id="KAK7809568.1"/>
    </source>
</evidence>
<keyword evidence="2" id="KW-0677">Repeat</keyword>
<evidence type="ECO:0000256" key="1">
    <source>
        <dbReference type="ARBA" id="ARBA00022614"/>
    </source>
</evidence>
<proteinExistence type="predicted"/>
<keyword evidence="5" id="KW-1185">Reference proteome</keyword>
<dbReference type="AlphaFoldDB" id="A0AAW0I597"/>
<reference evidence="4 5" key="1">
    <citation type="journal article" date="2018" name="Sci. Data">
        <title>The draft genome sequence of cork oak.</title>
        <authorList>
            <person name="Ramos A.M."/>
            <person name="Usie A."/>
            <person name="Barbosa P."/>
            <person name="Barros P.M."/>
            <person name="Capote T."/>
            <person name="Chaves I."/>
            <person name="Simoes F."/>
            <person name="Abreu I."/>
            <person name="Carrasquinho I."/>
            <person name="Faro C."/>
            <person name="Guimaraes J.B."/>
            <person name="Mendonca D."/>
            <person name="Nobrega F."/>
            <person name="Rodrigues L."/>
            <person name="Saibo N.J.M."/>
            <person name="Varela M.C."/>
            <person name="Egas C."/>
            <person name="Matos J."/>
            <person name="Miguel C.M."/>
            <person name="Oliveira M.M."/>
            <person name="Ricardo C.P."/>
            <person name="Goncalves S."/>
        </authorList>
    </citation>
    <scope>NUCLEOTIDE SEQUENCE [LARGE SCALE GENOMIC DNA]</scope>
    <source>
        <strain evidence="5">cv. HL8</strain>
    </source>
</reference>
<name>A0AAW0I597_QUESU</name>
<comment type="caution">
    <text evidence="4">The sequence shown here is derived from an EMBL/GenBank/DDBJ whole genome shotgun (WGS) entry which is preliminary data.</text>
</comment>
<sequence length="157" mass="17678">MKNFKLLMASNVDICGDLEHIPNGLRVLDWHGFPLSSLPSNFCPQKLTVLSMPEVPEKKIPKWFNHQSIKSSVSFWVGPEFPTFTFCVAFNLVTLSNGTIIQLKVETVFLCIISIRFLYIVECRGATFLLTDVCKACNADLDGEDNLPKSFKNVIAY</sequence>
<feature type="domain" description="C-JID" evidence="3">
    <location>
        <begin position="55"/>
        <end position="106"/>
    </location>
</feature>
<accession>A0AAW0I597</accession>
<gene>
    <name evidence="4" type="ORF">CFP56_018377</name>
</gene>
<evidence type="ECO:0000256" key="2">
    <source>
        <dbReference type="ARBA" id="ARBA00022737"/>
    </source>
</evidence>
<evidence type="ECO:0000313" key="5">
    <source>
        <dbReference type="Proteomes" id="UP000237347"/>
    </source>
</evidence>
<protein>
    <recommendedName>
        <fullName evidence="3">C-JID domain-containing protein</fullName>
    </recommendedName>
</protein>
<keyword evidence="1" id="KW-0433">Leucine-rich repeat</keyword>
<evidence type="ECO:0000259" key="3">
    <source>
        <dbReference type="Pfam" id="PF20160"/>
    </source>
</evidence>